<reference evidence="5" key="1">
    <citation type="submission" date="2022-11" db="UniProtKB">
        <authorList>
            <consortium name="WormBaseParasite"/>
        </authorList>
    </citation>
    <scope>IDENTIFICATION</scope>
</reference>
<dbReference type="PROSITE" id="PS00462">
    <property type="entry name" value="G_GLU_TRANSPEPTIDASE"/>
    <property type="match status" value="1"/>
</dbReference>
<dbReference type="GO" id="GO:0005886">
    <property type="term" value="C:plasma membrane"/>
    <property type="evidence" value="ECO:0007669"/>
    <property type="project" value="TreeGrafter"/>
</dbReference>
<comment type="similarity">
    <text evidence="1">Belongs to the gamma-glutamyltransferase family.</text>
</comment>
<evidence type="ECO:0000313" key="5">
    <source>
        <dbReference type="WBParaSite" id="Minc3s02293g29300"/>
    </source>
</evidence>
<sequence>MKKQLGKKHFCSNFNFNNYKSIIRSDKDIIYTKLPNGRTICGPPPPSGSAKLLNLHIQLEIPLGDIDFVANSLNLSHLLTSQEWAENVRNKITLRTHPDNYYQEGNAHQALPEDHGTSHISVIDRWGNAVSITTTLNIAFGSFVLSESTGILFNDQMDDFSTKGMPNYWGYPPSPQNYIEPGKRPMSSMSPIIVFKENGK</sequence>
<feature type="binding site" evidence="3">
    <location>
        <begin position="187"/>
        <end position="188"/>
    </location>
    <ligand>
        <name>L-glutamate</name>
        <dbReference type="ChEBI" id="CHEBI:29985"/>
    </ligand>
</feature>
<dbReference type="SUPFAM" id="SSF56235">
    <property type="entry name" value="N-terminal nucleophile aminohydrolases (Ntn hydrolases)"/>
    <property type="match status" value="1"/>
</dbReference>
<keyword evidence="4" id="KW-1185">Reference proteome</keyword>
<dbReference type="GO" id="GO:0036374">
    <property type="term" value="F:glutathione hydrolase activity"/>
    <property type="evidence" value="ECO:0007669"/>
    <property type="project" value="InterPro"/>
</dbReference>
<evidence type="ECO:0000313" key="4">
    <source>
        <dbReference type="Proteomes" id="UP000887563"/>
    </source>
</evidence>
<dbReference type="InterPro" id="IPR043137">
    <property type="entry name" value="GGT_ssub_C"/>
</dbReference>
<dbReference type="PANTHER" id="PTHR11686:SF9">
    <property type="entry name" value="RE13973P"/>
    <property type="match status" value="1"/>
</dbReference>
<dbReference type="PRINTS" id="PR01210">
    <property type="entry name" value="GGTRANSPTASE"/>
</dbReference>
<evidence type="ECO:0000256" key="1">
    <source>
        <dbReference type="ARBA" id="ARBA00009381"/>
    </source>
</evidence>
<accession>A0A914MRD2</accession>
<proteinExistence type="inferred from homology"/>
<evidence type="ECO:0000256" key="3">
    <source>
        <dbReference type="PIRSR" id="PIRSR600101-2"/>
    </source>
</evidence>
<dbReference type="Proteomes" id="UP000887563">
    <property type="component" value="Unplaced"/>
</dbReference>
<dbReference type="WBParaSite" id="Minc3s02293g29300">
    <property type="protein sequence ID" value="Minc3s02293g29300"/>
    <property type="gene ID" value="Minc3s02293g29300"/>
</dbReference>
<name>A0A914MRD2_MELIC</name>
<dbReference type="Pfam" id="PF01019">
    <property type="entry name" value="G_glu_transpept"/>
    <property type="match status" value="1"/>
</dbReference>
<feature type="binding site" evidence="3">
    <location>
        <begin position="135"/>
        <end position="137"/>
    </location>
    <ligand>
        <name>L-glutamate</name>
        <dbReference type="ChEBI" id="CHEBI:29985"/>
    </ligand>
</feature>
<dbReference type="GO" id="GO:0006751">
    <property type="term" value="P:glutathione catabolic process"/>
    <property type="evidence" value="ECO:0007669"/>
    <property type="project" value="InterPro"/>
</dbReference>
<feature type="active site" description="Nucleophile" evidence="2">
    <location>
        <position position="117"/>
    </location>
</feature>
<feature type="binding site" evidence="3">
    <location>
        <position position="159"/>
    </location>
    <ligand>
        <name>L-glutamate</name>
        <dbReference type="ChEBI" id="CHEBI:29985"/>
    </ligand>
</feature>
<protein>
    <submittedName>
        <fullName evidence="5">Gamma-glutamyltransferase</fullName>
    </submittedName>
</protein>
<dbReference type="InterPro" id="IPR000101">
    <property type="entry name" value="GGT_peptidase"/>
</dbReference>
<evidence type="ECO:0000256" key="2">
    <source>
        <dbReference type="PIRSR" id="PIRSR600101-1"/>
    </source>
</evidence>
<dbReference type="InterPro" id="IPR029055">
    <property type="entry name" value="Ntn_hydrolases_N"/>
</dbReference>
<organism evidence="4 5">
    <name type="scientific">Meloidogyne incognita</name>
    <name type="common">Southern root-knot nematode worm</name>
    <name type="synonym">Oxyuris incognita</name>
    <dbReference type="NCBI Taxonomy" id="6306"/>
    <lineage>
        <taxon>Eukaryota</taxon>
        <taxon>Metazoa</taxon>
        <taxon>Ecdysozoa</taxon>
        <taxon>Nematoda</taxon>
        <taxon>Chromadorea</taxon>
        <taxon>Rhabditida</taxon>
        <taxon>Tylenchina</taxon>
        <taxon>Tylenchomorpha</taxon>
        <taxon>Tylenchoidea</taxon>
        <taxon>Meloidogynidae</taxon>
        <taxon>Meloidogyninae</taxon>
        <taxon>Meloidogyne</taxon>
        <taxon>Meloidogyne incognita group</taxon>
    </lineage>
</organism>
<dbReference type="Gene3D" id="3.60.20.40">
    <property type="match status" value="1"/>
</dbReference>
<dbReference type="PANTHER" id="PTHR11686">
    <property type="entry name" value="GAMMA GLUTAMYL TRANSPEPTIDASE"/>
    <property type="match status" value="1"/>
</dbReference>
<dbReference type="AlphaFoldDB" id="A0A914MRD2"/>
<dbReference type="InterPro" id="IPR055262">
    <property type="entry name" value="GGT_CS"/>
</dbReference>